<dbReference type="PROSITE" id="PS50968">
    <property type="entry name" value="BIOTINYL_LIPOYL"/>
    <property type="match status" value="1"/>
</dbReference>
<dbReference type="FunFam" id="2.40.50.100:FF:000003">
    <property type="entry name" value="Acetyl-CoA carboxylase biotin carboxyl carrier protein"/>
    <property type="match status" value="1"/>
</dbReference>
<dbReference type="EMBL" id="FOYM01000001">
    <property type="protein sequence ID" value="SFQ95303.1"/>
    <property type="molecule type" value="Genomic_DNA"/>
</dbReference>
<dbReference type="InterPro" id="IPR011053">
    <property type="entry name" value="Single_hybrid_motif"/>
</dbReference>
<dbReference type="AlphaFoldDB" id="A0A1I6CQ75"/>
<evidence type="ECO:0000313" key="3">
    <source>
        <dbReference type="EMBL" id="SFQ95303.1"/>
    </source>
</evidence>
<sequence>MQVKAPMVGKLVSIDVNVGDKVNENDTLATLEAMKMIIKIFAPSDGEIKEILSSPGAVVDPDTPIVTLV</sequence>
<dbReference type="PANTHER" id="PTHR45266:SF3">
    <property type="entry name" value="OXALOACETATE DECARBOXYLASE ALPHA CHAIN"/>
    <property type="match status" value="1"/>
</dbReference>
<keyword evidence="4" id="KW-1185">Reference proteome</keyword>
<dbReference type="InterPro" id="IPR001882">
    <property type="entry name" value="Biotin_BS"/>
</dbReference>
<dbReference type="InterPro" id="IPR050709">
    <property type="entry name" value="Biotin_Carboxyl_Carrier/Decarb"/>
</dbReference>
<keyword evidence="1" id="KW-0092">Biotin</keyword>
<gene>
    <name evidence="3" type="ORF">SAMN05660706_101170</name>
</gene>
<reference evidence="4" key="1">
    <citation type="submission" date="2016-10" db="EMBL/GenBank/DDBJ databases">
        <authorList>
            <person name="Varghese N."/>
            <person name="Submissions S."/>
        </authorList>
    </citation>
    <scope>NUCLEOTIDE SEQUENCE [LARGE SCALE GENOMIC DNA]</scope>
    <source>
        <strain evidence="4">DSM 3669</strain>
    </source>
</reference>
<accession>A0A1I6CQ75</accession>
<organism evidence="3 4">
    <name type="scientific">Desulfoscipio geothermicus DSM 3669</name>
    <dbReference type="NCBI Taxonomy" id="1121426"/>
    <lineage>
        <taxon>Bacteria</taxon>
        <taxon>Bacillati</taxon>
        <taxon>Bacillota</taxon>
        <taxon>Clostridia</taxon>
        <taxon>Eubacteriales</taxon>
        <taxon>Desulfallaceae</taxon>
        <taxon>Desulfoscipio</taxon>
    </lineage>
</organism>
<name>A0A1I6CQ75_9FIRM</name>
<dbReference type="STRING" id="39060.SAMN05660706_101170"/>
<evidence type="ECO:0000256" key="1">
    <source>
        <dbReference type="ARBA" id="ARBA00023267"/>
    </source>
</evidence>
<feature type="domain" description="Lipoyl-binding" evidence="2">
    <location>
        <begin position="1"/>
        <end position="69"/>
    </location>
</feature>
<dbReference type="PANTHER" id="PTHR45266">
    <property type="entry name" value="OXALOACETATE DECARBOXYLASE ALPHA CHAIN"/>
    <property type="match status" value="1"/>
</dbReference>
<dbReference type="OrthoDB" id="163546at2"/>
<proteinExistence type="predicted"/>
<dbReference type="CDD" id="cd06850">
    <property type="entry name" value="biotinyl_domain"/>
    <property type="match status" value="1"/>
</dbReference>
<dbReference type="SUPFAM" id="SSF51230">
    <property type="entry name" value="Single hybrid motif"/>
    <property type="match status" value="1"/>
</dbReference>
<dbReference type="Pfam" id="PF00364">
    <property type="entry name" value="Biotin_lipoyl"/>
    <property type="match status" value="1"/>
</dbReference>
<dbReference type="Proteomes" id="UP000199584">
    <property type="component" value="Unassembled WGS sequence"/>
</dbReference>
<dbReference type="RefSeq" id="WP_092481565.1">
    <property type="nucleotide sequence ID" value="NZ_FOYM01000001.1"/>
</dbReference>
<dbReference type="InterPro" id="IPR000089">
    <property type="entry name" value="Biotin_lipoyl"/>
</dbReference>
<protein>
    <submittedName>
        <fullName evidence="3">Biotin-requiring enzyme</fullName>
    </submittedName>
</protein>
<dbReference type="Gene3D" id="2.40.50.100">
    <property type="match status" value="1"/>
</dbReference>
<dbReference type="PROSITE" id="PS00188">
    <property type="entry name" value="BIOTIN"/>
    <property type="match status" value="1"/>
</dbReference>
<evidence type="ECO:0000313" key="4">
    <source>
        <dbReference type="Proteomes" id="UP000199584"/>
    </source>
</evidence>
<evidence type="ECO:0000259" key="2">
    <source>
        <dbReference type="PROSITE" id="PS50968"/>
    </source>
</evidence>